<organism evidence="1 2">
    <name type="scientific">Leptospira inadai serovar Lyme</name>
    <dbReference type="NCBI Taxonomy" id="293084"/>
    <lineage>
        <taxon>Bacteria</taxon>
        <taxon>Pseudomonadati</taxon>
        <taxon>Spirochaetota</taxon>
        <taxon>Spirochaetia</taxon>
        <taxon>Leptospirales</taxon>
        <taxon>Leptospiraceae</taxon>
        <taxon>Leptospira</taxon>
    </lineage>
</organism>
<sequence length="112" mass="13017">MTFFTVRIELKSEQRHASDNDPYRALDKEMKKRKFKTTISGLPGKVFELPKAEYIYQGEEDLDGVFRLALSAAKKTSGKYSIIVDQIVRSRWTGLEDACFLKQLMDYEESIR</sequence>
<gene>
    <name evidence="1" type="ORF">BES34_021405</name>
</gene>
<reference evidence="1" key="1">
    <citation type="submission" date="2018-01" db="EMBL/GenBank/DDBJ databases">
        <title>Genomic characterization of Leptospira inadai serogroup Lyme isolated from captured rat in Brazil and comparative analysis with human reference strain.</title>
        <authorList>
            <person name="Moreno L.Z."/>
            <person name="Loureiro A.P."/>
            <person name="Miraglia F."/>
            <person name="Kremer F.S."/>
            <person name="Eslabao M.R."/>
            <person name="Dellagostin O.A."/>
            <person name="Lilenbaum W."/>
            <person name="Moreno A.M."/>
        </authorList>
    </citation>
    <scope>NUCLEOTIDE SEQUENCE [LARGE SCALE GENOMIC DNA]</scope>
    <source>
        <strain evidence="1">M34/99</strain>
    </source>
</reference>
<dbReference type="Proteomes" id="UP000094669">
    <property type="component" value="Unassembled WGS sequence"/>
</dbReference>
<accession>A0ABX4YCH9</accession>
<dbReference type="EMBL" id="MCRM02000045">
    <property type="protein sequence ID" value="PNV71497.1"/>
    <property type="molecule type" value="Genomic_DNA"/>
</dbReference>
<evidence type="ECO:0000313" key="2">
    <source>
        <dbReference type="Proteomes" id="UP000094669"/>
    </source>
</evidence>
<protein>
    <submittedName>
        <fullName evidence="1">Uncharacterized protein</fullName>
    </submittedName>
</protein>
<evidence type="ECO:0000313" key="1">
    <source>
        <dbReference type="EMBL" id="PNV71497.1"/>
    </source>
</evidence>
<name>A0ABX4YCH9_9LEPT</name>
<keyword evidence="2" id="KW-1185">Reference proteome</keyword>
<proteinExistence type="predicted"/>
<comment type="caution">
    <text evidence="1">The sequence shown here is derived from an EMBL/GenBank/DDBJ whole genome shotgun (WGS) entry which is preliminary data.</text>
</comment>